<dbReference type="InterPro" id="IPR007612">
    <property type="entry name" value="LOR"/>
</dbReference>
<dbReference type="PATRIC" id="fig|1423.173.peg.4800"/>
<evidence type="ECO:0000256" key="1">
    <source>
        <dbReference type="ARBA" id="ARBA00005437"/>
    </source>
</evidence>
<reference evidence="2 3" key="1">
    <citation type="submission" date="2014-12" db="EMBL/GenBank/DDBJ databases">
        <title>Comparative genome analysis of Bacillus coagulans HM-08, Clostridium butyricum HM-68, Bacillus subtilis HM-66 and Bacillus licheniformis BL-09.</title>
        <authorList>
            <person name="Zhang H."/>
        </authorList>
    </citation>
    <scope>NUCLEOTIDE SEQUENCE [LARGE SCALE GENOMIC DNA]</scope>
    <source>
        <strain evidence="2 3">HM-66</strain>
    </source>
</reference>
<dbReference type="EMBL" id="JXBC01000013">
    <property type="protein sequence ID" value="KIU06259.1"/>
    <property type="molecule type" value="Genomic_DNA"/>
</dbReference>
<dbReference type="STRING" id="483913.AN935_19715"/>
<protein>
    <recommendedName>
        <fullName evidence="4">LURP-one-related family protein</fullName>
    </recommendedName>
</protein>
<dbReference type="Pfam" id="PF04525">
    <property type="entry name" value="LOR"/>
    <property type="match status" value="1"/>
</dbReference>
<organism evidence="2 3">
    <name type="scientific">Bacillus subtilis</name>
    <dbReference type="NCBI Taxonomy" id="1423"/>
    <lineage>
        <taxon>Bacteria</taxon>
        <taxon>Bacillati</taxon>
        <taxon>Bacillota</taxon>
        <taxon>Bacilli</taxon>
        <taxon>Bacillales</taxon>
        <taxon>Bacillaceae</taxon>
        <taxon>Bacillus</taxon>
    </lineage>
</organism>
<name>A0A0D1J206_BACIU</name>
<evidence type="ECO:0008006" key="4">
    <source>
        <dbReference type="Google" id="ProtNLM"/>
    </source>
</evidence>
<dbReference type="InterPro" id="IPR025659">
    <property type="entry name" value="Tubby-like_C"/>
</dbReference>
<comment type="caution">
    <text evidence="2">The sequence shown here is derived from an EMBL/GenBank/DDBJ whole genome shotgun (WGS) entry which is preliminary data.</text>
</comment>
<dbReference type="Gene3D" id="2.40.160.200">
    <property type="entry name" value="LURP1-related"/>
    <property type="match status" value="1"/>
</dbReference>
<sequence>MIELFMKQKMFSFKDAFHIYDRDEQETFKVEGRFFSLGDSLQMKDSSGKTLVSIEQKLMSLLPRYEISIGGKTVCEVTKKVTFFKPKFVISGLNWEIDGDLWRDEFQLTDGENVRMSVSKKWLSWGDSYHLQIANEEDVLICTAIAIVLDMVLYNDEDESIF</sequence>
<proteinExistence type="inferred from homology"/>
<dbReference type="InterPro" id="IPR038595">
    <property type="entry name" value="LOR_sf"/>
</dbReference>
<evidence type="ECO:0000313" key="3">
    <source>
        <dbReference type="Proteomes" id="UP000032247"/>
    </source>
</evidence>
<dbReference type="AlphaFoldDB" id="A0A0D1J206"/>
<gene>
    <name evidence="2" type="ORF">SC09_contig4orf01354</name>
</gene>
<dbReference type="Proteomes" id="UP000032247">
    <property type="component" value="Unassembled WGS sequence"/>
</dbReference>
<accession>A0A0D1J206</accession>
<comment type="similarity">
    <text evidence="1">Belongs to the LOR family.</text>
</comment>
<evidence type="ECO:0000313" key="2">
    <source>
        <dbReference type="EMBL" id="KIU06259.1"/>
    </source>
</evidence>
<dbReference type="SUPFAM" id="SSF54518">
    <property type="entry name" value="Tubby C-terminal domain-like"/>
    <property type="match status" value="1"/>
</dbReference>